<protein>
    <submittedName>
        <fullName evidence="2">Uncharacterized protein</fullName>
    </submittedName>
</protein>
<evidence type="ECO:0000313" key="3">
    <source>
        <dbReference type="Proteomes" id="UP001500979"/>
    </source>
</evidence>
<gene>
    <name evidence="2" type="ORF">GCM10010470_38500</name>
</gene>
<organism evidence="2 3">
    <name type="scientific">Saccharopolyspora taberi</name>
    <dbReference type="NCBI Taxonomy" id="60895"/>
    <lineage>
        <taxon>Bacteria</taxon>
        <taxon>Bacillati</taxon>
        <taxon>Actinomycetota</taxon>
        <taxon>Actinomycetes</taxon>
        <taxon>Pseudonocardiales</taxon>
        <taxon>Pseudonocardiaceae</taxon>
        <taxon>Saccharopolyspora</taxon>
    </lineage>
</organism>
<dbReference type="Proteomes" id="UP001500979">
    <property type="component" value="Unassembled WGS sequence"/>
</dbReference>
<accession>A0ABN3VG70</accession>
<name>A0ABN3VG70_9PSEU</name>
<reference evidence="2 3" key="1">
    <citation type="journal article" date="2019" name="Int. J. Syst. Evol. Microbiol.">
        <title>The Global Catalogue of Microorganisms (GCM) 10K type strain sequencing project: providing services to taxonomists for standard genome sequencing and annotation.</title>
        <authorList>
            <consortium name="The Broad Institute Genomics Platform"/>
            <consortium name="The Broad Institute Genome Sequencing Center for Infectious Disease"/>
            <person name="Wu L."/>
            <person name="Ma J."/>
        </authorList>
    </citation>
    <scope>NUCLEOTIDE SEQUENCE [LARGE SCALE GENOMIC DNA]</scope>
    <source>
        <strain evidence="2 3">JCM 9383</strain>
    </source>
</reference>
<evidence type="ECO:0000313" key="2">
    <source>
        <dbReference type="EMBL" id="GAA2799727.1"/>
    </source>
</evidence>
<comment type="caution">
    <text evidence="2">The sequence shown here is derived from an EMBL/GenBank/DDBJ whole genome shotgun (WGS) entry which is preliminary data.</text>
</comment>
<keyword evidence="3" id="KW-1185">Reference proteome</keyword>
<dbReference type="EMBL" id="BAAAUX010000016">
    <property type="protein sequence ID" value="GAA2799727.1"/>
    <property type="molecule type" value="Genomic_DNA"/>
</dbReference>
<feature type="region of interest" description="Disordered" evidence="1">
    <location>
        <begin position="80"/>
        <end position="123"/>
    </location>
</feature>
<sequence length="123" mass="13201">MSDMAEDTGRDQIVDELRLLLDSLAVRAEDYLRGLGESEPDGEPACGWCPICAVAAIARGERPELTGRLADIIALLRESMAEHGPAAPPEPPEEEPAPPKVQRIDVQRVSGRVLSDDGADRGC</sequence>
<proteinExistence type="predicted"/>
<evidence type="ECO:0000256" key="1">
    <source>
        <dbReference type="SAM" id="MobiDB-lite"/>
    </source>
</evidence>
<feature type="compositionally biased region" description="Basic and acidic residues" evidence="1">
    <location>
        <begin position="114"/>
        <end position="123"/>
    </location>
</feature>